<protein>
    <recommendedName>
        <fullName evidence="7">Ribosomal RNA small subunit methyltransferase A</fullName>
        <ecNumber evidence="7">2.1.1.182</ecNumber>
    </recommendedName>
    <alternativeName>
        <fullName evidence="7">16S rRNA (adenine(1518)-N(6)/adenine(1519)-N(6))-dimethyltransferase</fullName>
    </alternativeName>
    <alternativeName>
        <fullName evidence="7">16S rRNA dimethyladenosine transferase</fullName>
    </alternativeName>
    <alternativeName>
        <fullName evidence="7">16S rRNA dimethylase</fullName>
    </alternativeName>
    <alternativeName>
        <fullName evidence="7">S-adenosylmethionine-6-N', N'-adenosyl(rRNA) dimethyltransferase</fullName>
    </alternativeName>
</protein>
<feature type="binding site" evidence="7 8">
    <location>
        <position position="122"/>
    </location>
    <ligand>
        <name>S-adenosyl-L-methionine</name>
        <dbReference type="ChEBI" id="CHEBI:59789"/>
    </ligand>
</feature>
<dbReference type="PANTHER" id="PTHR11727:SF7">
    <property type="entry name" value="DIMETHYLADENOSINE TRANSFERASE-RELATED"/>
    <property type="match status" value="1"/>
</dbReference>
<proteinExistence type="inferred from homology"/>
<dbReference type="SMART" id="SM00650">
    <property type="entry name" value="rADc"/>
    <property type="match status" value="1"/>
</dbReference>
<dbReference type="GO" id="GO:0052908">
    <property type="term" value="F:16S rRNA (adenine(1518)-N(6)/adenine(1519)-N(6))-dimethyltransferase activity"/>
    <property type="evidence" value="ECO:0007669"/>
    <property type="project" value="UniProtKB-EC"/>
</dbReference>
<dbReference type="GO" id="GO:0005829">
    <property type="term" value="C:cytosol"/>
    <property type="evidence" value="ECO:0007669"/>
    <property type="project" value="TreeGrafter"/>
</dbReference>
<dbReference type="FunFam" id="3.40.50.150:FF:000023">
    <property type="entry name" value="Ribosomal RNA small subunit methyltransferase A"/>
    <property type="match status" value="1"/>
</dbReference>
<dbReference type="Gene3D" id="3.40.50.150">
    <property type="entry name" value="Vaccinia Virus protein VP39"/>
    <property type="match status" value="1"/>
</dbReference>
<feature type="domain" description="Ribosomal RNA adenine methylase transferase N-terminal" evidence="9">
    <location>
        <begin position="35"/>
        <end position="207"/>
    </location>
</feature>
<evidence type="ECO:0000256" key="7">
    <source>
        <dbReference type="HAMAP-Rule" id="MF_00607"/>
    </source>
</evidence>
<accession>A0A249KAA8</accession>
<dbReference type="SUPFAM" id="SSF53335">
    <property type="entry name" value="S-adenosyl-L-methionine-dependent methyltransferases"/>
    <property type="match status" value="1"/>
</dbReference>
<keyword evidence="4 7" id="KW-0808">Transferase</keyword>
<evidence type="ECO:0000256" key="8">
    <source>
        <dbReference type="PROSITE-ProRule" id="PRU01026"/>
    </source>
</evidence>
<name>A0A249KAA8_9ACTN</name>
<dbReference type="InterPro" id="IPR020598">
    <property type="entry name" value="rRNA_Ade_methylase_Trfase_N"/>
</dbReference>
<keyword evidence="3 7" id="KW-0489">Methyltransferase</keyword>
<keyword evidence="1 7" id="KW-0963">Cytoplasm</keyword>
<comment type="similarity">
    <text evidence="7">Belongs to the class I-like SAM-binding methyltransferase superfamily. rRNA adenine N(6)-methyltransferase family. RsmA subfamily.</text>
</comment>
<dbReference type="PROSITE" id="PS51689">
    <property type="entry name" value="SAM_RNA_A_N6_MT"/>
    <property type="match status" value="1"/>
</dbReference>
<dbReference type="Gene3D" id="1.10.8.100">
    <property type="entry name" value="Ribosomal RNA adenine dimethylase-like, domain 2"/>
    <property type="match status" value="1"/>
</dbReference>
<evidence type="ECO:0000256" key="6">
    <source>
        <dbReference type="ARBA" id="ARBA00022884"/>
    </source>
</evidence>
<dbReference type="NCBIfam" id="TIGR00755">
    <property type="entry name" value="ksgA"/>
    <property type="match status" value="1"/>
</dbReference>
<organism evidence="10 11">
    <name type="scientific">Candidatus Nanopelagicus hibericus</name>
    <dbReference type="NCBI Taxonomy" id="1884915"/>
    <lineage>
        <taxon>Bacteria</taxon>
        <taxon>Bacillati</taxon>
        <taxon>Actinomycetota</taxon>
        <taxon>Actinomycetes</taxon>
        <taxon>Candidatus Nanopelagicales</taxon>
        <taxon>Candidatus Nanopelagicaceae</taxon>
        <taxon>Candidatus Nanopelagicus</taxon>
    </lineage>
</organism>
<dbReference type="OrthoDB" id="9814755at2"/>
<evidence type="ECO:0000256" key="5">
    <source>
        <dbReference type="ARBA" id="ARBA00022691"/>
    </source>
</evidence>
<dbReference type="PANTHER" id="PTHR11727">
    <property type="entry name" value="DIMETHYLADENOSINE TRANSFERASE"/>
    <property type="match status" value="1"/>
</dbReference>
<feature type="binding site" evidence="7 8">
    <location>
        <position position="76"/>
    </location>
    <ligand>
        <name>S-adenosyl-L-methionine</name>
        <dbReference type="ChEBI" id="CHEBI:59789"/>
    </ligand>
</feature>
<dbReference type="EC" id="2.1.1.182" evidence="7"/>
<evidence type="ECO:0000259" key="9">
    <source>
        <dbReference type="SMART" id="SM00650"/>
    </source>
</evidence>
<dbReference type="HAMAP" id="MF_00607">
    <property type="entry name" value="16SrRNA_methyltr_A"/>
    <property type="match status" value="1"/>
</dbReference>
<keyword evidence="2 7" id="KW-0698">rRNA processing</keyword>
<evidence type="ECO:0000256" key="2">
    <source>
        <dbReference type="ARBA" id="ARBA00022552"/>
    </source>
</evidence>
<dbReference type="InterPro" id="IPR011530">
    <property type="entry name" value="rRNA_adenine_dimethylase"/>
</dbReference>
<evidence type="ECO:0000256" key="1">
    <source>
        <dbReference type="ARBA" id="ARBA00022490"/>
    </source>
</evidence>
<evidence type="ECO:0000256" key="3">
    <source>
        <dbReference type="ARBA" id="ARBA00022603"/>
    </source>
</evidence>
<feature type="binding site" evidence="7 8">
    <location>
        <position position="55"/>
    </location>
    <ligand>
        <name>S-adenosyl-L-methionine</name>
        <dbReference type="ChEBI" id="CHEBI:59789"/>
    </ligand>
</feature>
<comment type="catalytic activity">
    <reaction evidence="7">
        <text>adenosine(1518)/adenosine(1519) in 16S rRNA + 4 S-adenosyl-L-methionine = N(6)-dimethyladenosine(1518)/N(6)-dimethyladenosine(1519) in 16S rRNA + 4 S-adenosyl-L-homocysteine + 4 H(+)</text>
        <dbReference type="Rhea" id="RHEA:19609"/>
        <dbReference type="Rhea" id="RHEA-COMP:10232"/>
        <dbReference type="Rhea" id="RHEA-COMP:10233"/>
        <dbReference type="ChEBI" id="CHEBI:15378"/>
        <dbReference type="ChEBI" id="CHEBI:57856"/>
        <dbReference type="ChEBI" id="CHEBI:59789"/>
        <dbReference type="ChEBI" id="CHEBI:74411"/>
        <dbReference type="ChEBI" id="CHEBI:74493"/>
        <dbReference type="EC" id="2.1.1.182"/>
    </reaction>
</comment>
<evidence type="ECO:0000313" key="11">
    <source>
        <dbReference type="Proteomes" id="UP000217171"/>
    </source>
</evidence>
<dbReference type="InterPro" id="IPR001737">
    <property type="entry name" value="KsgA/Erm"/>
</dbReference>
<dbReference type="CDD" id="cd02440">
    <property type="entry name" value="AdoMet_MTases"/>
    <property type="match status" value="1"/>
</dbReference>
<dbReference type="RefSeq" id="WP_095672701.1">
    <property type="nucleotide sequence ID" value="NZ_CP016771.1"/>
</dbReference>
<feature type="binding site" evidence="7 8">
    <location>
        <position position="30"/>
    </location>
    <ligand>
        <name>S-adenosyl-L-methionine</name>
        <dbReference type="ChEBI" id="CHEBI:59789"/>
    </ligand>
</feature>
<reference evidence="10 11" key="1">
    <citation type="submission" date="2016-07" db="EMBL/GenBank/DDBJ databases">
        <title>High microdiversification within the ubiquitous acI lineage of Actinobacteria.</title>
        <authorList>
            <person name="Neuenschwander S.M."/>
            <person name="Salcher M."/>
            <person name="Ghai R."/>
            <person name="Pernthaler J."/>
        </authorList>
    </citation>
    <scope>NUCLEOTIDE SEQUENCE [LARGE SCALE GENOMIC DNA]</scope>
    <source>
        <strain evidence="10">MMS-21-160</strain>
    </source>
</reference>
<gene>
    <name evidence="7" type="primary">rsmA</name>
    <name evidence="7" type="synonym">ksgA</name>
    <name evidence="10" type="ORF">B1s21160_05355</name>
</gene>
<dbReference type="Pfam" id="PF00398">
    <property type="entry name" value="RrnaAD"/>
    <property type="match status" value="1"/>
</dbReference>
<comment type="function">
    <text evidence="7">Specifically dimethylates two adjacent adenosines (A1518 and A1519) in the loop of a conserved hairpin near the 3'-end of 16S rRNA in the 30S particle. May play a critical role in biogenesis of 30S subunits.</text>
</comment>
<dbReference type="KEGG" id="nhi:B1s21160_05355"/>
<dbReference type="GO" id="GO:0003723">
    <property type="term" value="F:RNA binding"/>
    <property type="evidence" value="ECO:0007669"/>
    <property type="project" value="UniProtKB-UniRule"/>
</dbReference>
<dbReference type="InterPro" id="IPR023165">
    <property type="entry name" value="rRNA_Ade_diMease-like_C"/>
</dbReference>
<evidence type="ECO:0000256" key="4">
    <source>
        <dbReference type="ARBA" id="ARBA00022679"/>
    </source>
</evidence>
<dbReference type="InterPro" id="IPR020596">
    <property type="entry name" value="rRNA_Ade_Mease_Trfase_CS"/>
</dbReference>
<evidence type="ECO:0000313" key="10">
    <source>
        <dbReference type="EMBL" id="ASY13727.1"/>
    </source>
</evidence>
<dbReference type="AlphaFoldDB" id="A0A249KAA8"/>
<feature type="binding site" evidence="7 8">
    <location>
        <position position="28"/>
    </location>
    <ligand>
        <name>S-adenosyl-L-methionine</name>
        <dbReference type="ChEBI" id="CHEBI:59789"/>
    </ligand>
</feature>
<feature type="binding site" evidence="7 8">
    <location>
        <position position="105"/>
    </location>
    <ligand>
        <name>S-adenosyl-L-methionine</name>
        <dbReference type="ChEBI" id="CHEBI:59789"/>
    </ligand>
</feature>
<dbReference type="EMBL" id="CP016771">
    <property type="protein sequence ID" value="ASY13727.1"/>
    <property type="molecule type" value="Genomic_DNA"/>
</dbReference>
<keyword evidence="5 7" id="KW-0949">S-adenosyl-L-methionine</keyword>
<sequence>MSNLLGATEIRALADQLNIKPSKKLGQNFVVDANTCRKIVKVAGVTSADTVLEIGPGLGSLTLALLETAKSVIAIEIDKRMADQLPITAGNHSFDTNKLIVINQDALSVNKLPLEPTVLVANLPYNLAVPILLTVLERFPALSTGVVMVQSEVADRLIATPNNKNYGAPTVKANWFSDLSNAGQISRSVFWPIPNVDSSLVRFIRHKPLGDEGQRVATFTVVEHAFAKRRKMLRAGLNQLFAGKAEENLVSAGIDPTIRGEDLAVDEFLQIGMQLTKHNLTQQLR</sequence>
<keyword evidence="6 7" id="KW-0694">RNA-binding</keyword>
<dbReference type="Proteomes" id="UP000217171">
    <property type="component" value="Chromosome"/>
</dbReference>
<comment type="subcellular location">
    <subcellularLocation>
        <location evidence="7">Cytoplasm</location>
    </subcellularLocation>
</comment>
<dbReference type="InterPro" id="IPR029063">
    <property type="entry name" value="SAM-dependent_MTases_sf"/>
</dbReference>
<keyword evidence="11" id="KW-1185">Reference proteome</keyword>
<dbReference type="PROSITE" id="PS01131">
    <property type="entry name" value="RRNA_A_DIMETH"/>
    <property type="match status" value="1"/>
</dbReference>